<name>A0A2U3Q0P3_9BRAD</name>
<evidence type="ECO:0000256" key="4">
    <source>
        <dbReference type="ARBA" id="ARBA00023004"/>
    </source>
</evidence>
<sequence length="48" mass="5121">MPQLLGASAKLRLYHEVTVAAAADEQFFEYLNCHPKTGMLAAVNTAGA</sequence>
<dbReference type="GO" id="GO:0046872">
    <property type="term" value="F:metal ion binding"/>
    <property type="evidence" value="ECO:0007669"/>
    <property type="project" value="UniProtKB-KW"/>
</dbReference>
<reference evidence="7 8" key="1">
    <citation type="submission" date="2018-03" db="EMBL/GenBank/DDBJ databases">
        <authorList>
            <person name="Gully D."/>
        </authorList>
    </citation>
    <scope>NUCLEOTIDE SEQUENCE [LARGE SCALE GENOMIC DNA]</scope>
    <source>
        <strain evidence="7">ORS3257</strain>
    </source>
</reference>
<protein>
    <submittedName>
        <fullName evidence="7">Uncharacterized protein</fullName>
    </submittedName>
</protein>
<dbReference type="GO" id="GO:0016829">
    <property type="term" value="F:lyase activity"/>
    <property type="evidence" value="ECO:0007669"/>
    <property type="project" value="UniProtKB-KW"/>
</dbReference>
<dbReference type="KEGG" id="bvz:BRAD3257_3907"/>
<evidence type="ECO:0000256" key="3">
    <source>
        <dbReference type="ARBA" id="ARBA00022723"/>
    </source>
</evidence>
<dbReference type="Pfam" id="PF13816">
    <property type="entry name" value="Dehydratase_hem"/>
    <property type="match status" value="1"/>
</dbReference>
<evidence type="ECO:0000256" key="1">
    <source>
        <dbReference type="ARBA" id="ARBA00001970"/>
    </source>
</evidence>
<comment type="similarity">
    <text evidence="6">Belongs to the heme-containing dehydratase family.</text>
</comment>
<dbReference type="InterPro" id="IPR025702">
    <property type="entry name" value="OXD"/>
</dbReference>
<organism evidence="7 8">
    <name type="scientific">Bradyrhizobium vignae</name>
    <dbReference type="NCBI Taxonomy" id="1549949"/>
    <lineage>
        <taxon>Bacteria</taxon>
        <taxon>Pseudomonadati</taxon>
        <taxon>Pseudomonadota</taxon>
        <taxon>Alphaproteobacteria</taxon>
        <taxon>Hyphomicrobiales</taxon>
        <taxon>Nitrobacteraceae</taxon>
        <taxon>Bradyrhizobium</taxon>
    </lineage>
</organism>
<keyword evidence="5" id="KW-0456">Lyase</keyword>
<evidence type="ECO:0000313" key="7">
    <source>
        <dbReference type="EMBL" id="SPP94919.1"/>
    </source>
</evidence>
<evidence type="ECO:0000256" key="6">
    <source>
        <dbReference type="ARBA" id="ARBA00034312"/>
    </source>
</evidence>
<comment type="cofactor">
    <cofactor evidence="1">
        <name>heme b</name>
        <dbReference type="ChEBI" id="CHEBI:60344"/>
    </cofactor>
</comment>
<evidence type="ECO:0000313" key="8">
    <source>
        <dbReference type="Proteomes" id="UP000246085"/>
    </source>
</evidence>
<proteinExistence type="inferred from homology"/>
<gene>
    <name evidence="7" type="ORF">BRAD3257_3907</name>
</gene>
<dbReference type="EMBL" id="LS398110">
    <property type="protein sequence ID" value="SPP94919.1"/>
    <property type="molecule type" value="Genomic_DNA"/>
</dbReference>
<evidence type="ECO:0000256" key="2">
    <source>
        <dbReference type="ARBA" id="ARBA00022617"/>
    </source>
</evidence>
<keyword evidence="2" id="KW-0349">Heme</keyword>
<accession>A0A2U3Q0P3</accession>
<dbReference type="AlphaFoldDB" id="A0A2U3Q0P3"/>
<keyword evidence="3" id="KW-0479">Metal-binding</keyword>
<dbReference type="Proteomes" id="UP000246085">
    <property type="component" value="Chromosome BRAD3257"/>
</dbReference>
<evidence type="ECO:0000256" key="5">
    <source>
        <dbReference type="ARBA" id="ARBA00023239"/>
    </source>
</evidence>
<keyword evidence="4" id="KW-0408">Iron</keyword>